<dbReference type="AlphaFoldDB" id="A0AAE0KSX5"/>
<comment type="caution">
    <text evidence="1">The sequence shown here is derived from an EMBL/GenBank/DDBJ whole genome shotgun (WGS) entry which is preliminary data.</text>
</comment>
<dbReference type="Proteomes" id="UP001190700">
    <property type="component" value="Unassembled WGS sequence"/>
</dbReference>
<proteinExistence type="predicted"/>
<reference evidence="1 2" key="1">
    <citation type="journal article" date="2015" name="Genome Biol. Evol.">
        <title>Comparative Genomics of a Bacterivorous Green Alga Reveals Evolutionary Causalities and Consequences of Phago-Mixotrophic Mode of Nutrition.</title>
        <authorList>
            <person name="Burns J.A."/>
            <person name="Paasch A."/>
            <person name="Narechania A."/>
            <person name="Kim E."/>
        </authorList>
    </citation>
    <scope>NUCLEOTIDE SEQUENCE [LARGE SCALE GENOMIC DNA]</scope>
    <source>
        <strain evidence="1 2">PLY_AMNH</strain>
    </source>
</reference>
<gene>
    <name evidence="1" type="ORF">CYMTET_31416</name>
</gene>
<accession>A0AAE0KSX5</accession>
<evidence type="ECO:0000313" key="1">
    <source>
        <dbReference type="EMBL" id="KAK3259592.1"/>
    </source>
</evidence>
<protein>
    <submittedName>
        <fullName evidence="1">Uncharacterized protein</fullName>
    </submittedName>
</protein>
<sequence>MAAGLQGEALGRHNVLVQSEGGGADFPAINVGLVYVQRATAGGGAEWFLRELIGRIRERLFLEEPIRCVDGNPAMGAIWEQNIFNEVVEAAACACRGRPHRALHCTFPNETAFKEDFKRLHHTEYRWYPEDHTFSRPTPTVDPRLLTSIPADYAVHWHPLFTDPAQIERREELASHDSIALAPTWLFNLMADTDGWIAARPQPVVATHYVVFPTLKRAFMQMFGAWHPHTPDAYHLATQGGKTSMETELENRTPLPKPKRLLALKGPGRRHPDRLSFAQEVALLVDLATAARRTPVVPLVSCDSAWIVKSHNGYKGHRRGLLEDIITAPCYFDLESNDSAATCCYFVPHLRGKCVDIAHVPELPTMIRYAGPGGTRTVPLRDLATDEAGEVPAKRAAEVLGGQTSIVLLDLEGAAYARGNTSSVLPRLTKINEVDGLQGKLTHIHDMCQYATWNKPF</sequence>
<name>A0AAE0KSX5_9CHLO</name>
<dbReference type="EMBL" id="LGRX02018627">
    <property type="protein sequence ID" value="KAK3259592.1"/>
    <property type="molecule type" value="Genomic_DNA"/>
</dbReference>
<evidence type="ECO:0000313" key="2">
    <source>
        <dbReference type="Proteomes" id="UP001190700"/>
    </source>
</evidence>
<keyword evidence="2" id="KW-1185">Reference proteome</keyword>
<organism evidence="1 2">
    <name type="scientific">Cymbomonas tetramitiformis</name>
    <dbReference type="NCBI Taxonomy" id="36881"/>
    <lineage>
        <taxon>Eukaryota</taxon>
        <taxon>Viridiplantae</taxon>
        <taxon>Chlorophyta</taxon>
        <taxon>Pyramimonadophyceae</taxon>
        <taxon>Pyramimonadales</taxon>
        <taxon>Pyramimonadaceae</taxon>
        <taxon>Cymbomonas</taxon>
    </lineage>
</organism>